<keyword evidence="1" id="KW-0805">Transcription regulation</keyword>
<name>A0A1H4W962_9NOCA</name>
<feature type="domain" description="HTH gntR-type" evidence="4">
    <location>
        <begin position="37"/>
        <end position="107"/>
    </location>
</feature>
<evidence type="ECO:0000256" key="1">
    <source>
        <dbReference type="ARBA" id="ARBA00023015"/>
    </source>
</evidence>
<dbReference type="InterPro" id="IPR000524">
    <property type="entry name" value="Tscrpt_reg_HTH_GntR"/>
</dbReference>
<dbReference type="PANTHER" id="PTHR43537:SF24">
    <property type="entry name" value="GLUCONATE OPERON TRANSCRIPTIONAL REPRESSOR"/>
    <property type="match status" value="1"/>
</dbReference>
<protein>
    <submittedName>
        <fullName evidence="5">DNA-binding transcriptional regulator, FadR family</fullName>
    </submittedName>
</protein>
<reference evidence="6" key="1">
    <citation type="submission" date="2016-10" db="EMBL/GenBank/DDBJ databases">
        <authorList>
            <person name="Varghese N."/>
            <person name="Submissions S."/>
        </authorList>
    </citation>
    <scope>NUCLEOTIDE SEQUENCE [LARGE SCALE GENOMIC DNA]</scope>
    <source>
        <strain evidence="6">DSM 44498</strain>
    </source>
</reference>
<evidence type="ECO:0000259" key="4">
    <source>
        <dbReference type="PROSITE" id="PS50949"/>
    </source>
</evidence>
<dbReference type="CDD" id="cd07377">
    <property type="entry name" value="WHTH_GntR"/>
    <property type="match status" value="1"/>
</dbReference>
<dbReference type="PROSITE" id="PS50949">
    <property type="entry name" value="HTH_GNTR"/>
    <property type="match status" value="1"/>
</dbReference>
<dbReference type="InterPro" id="IPR036388">
    <property type="entry name" value="WH-like_DNA-bd_sf"/>
</dbReference>
<dbReference type="InterPro" id="IPR036390">
    <property type="entry name" value="WH_DNA-bd_sf"/>
</dbReference>
<dbReference type="Gene3D" id="1.10.10.10">
    <property type="entry name" value="Winged helix-like DNA-binding domain superfamily/Winged helix DNA-binding domain"/>
    <property type="match status" value="1"/>
</dbReference>
<sequence length="271" mass="29256">MLPGLSYSESVTGLEHLDTRAPFALVALLRTSEFDGASRPDQVMHQLETAIAVGLIGVGERLPPERELAAQLGVTMLQIRHALATLRDRGLIETRRGRGGGSIVCDTSAVSREEVERRLRERSTEELRDLGDLSGSLAGAAARFAAARADGPEIDRLELLASQFREAESVQDLRRADSRFHIGLAIAAQSRRLATATVQIQGELAPLLWAPSDVGVDTTDAATAHAAILEAITDGDEFRAQETAIAHGAHETELLIEARLELMMNRALDGR</sequence>
<dbReference type="InterPro" id="IPR008920">
    <property type="entry name" value="TF_FadR/GntR_C"/>
</dbReference>
<organism evidence="5 6">
    <name type="scientific">Rhodococcus koreensis</name>
    <dbReference type="NCBI Taxonomy" id="99653"/>
    <lineage>
        <taxon>Bacteria</taxon>
        <taxon>Bacillati</taxon>
        <taxon>Actinomycetota</taxon>
        <taxon>Actinomycetes</taxon>
        <taxon>Mycobacteriales</taxon>
        <taxon>Nocardiaceae</taxon>
        <taxon>Rhodococcus</taxon>
    </lineage>
</organism>
<proteinExistence type="predicted"/>
<dbReference type="SMART" id="SM00345">
    <property type="entry name" value="HTH_GNTR"/>
    <property type="match status" value="1"/>
</dbReference>
<keyword evidence="2 5" id="KW-0238">DNA-binding</keyword>
<evidence type="ECO:0000256" key="2">
    <source>
        <dbReference type="ARBA" id="ARBA00023125"/>
    </source>
</evidence>
<evidence type="ECO:0000256" key="3">
    <source>
        <dbReference type="ARBA" id="ARBA00023163"/>
    </source>
</evidence>
<gene>
    <name evidence="5" type="ORF">SAMN04490239_5887</name>
</gene>
<dbReference type="AlphaFoldDB" id="A0A1H4W962"/>
<dbReference type="PRINTS" id="PR00035">
    <property type="entry name" value="HTHGNTR"/>
</dbReference>
<dbReference type="PANTHER" id="PTHR43537">
    <property type="entry name" value="TRANSCRIPTIONAL REGULATOR, GNTR FAMILY"/>
    <property type="match status" value="1"/>
</dbReference>
<keyword evidence="6" id="KW-1185">Reference proteome</keyword>
<dbReference type="GO" id="GO:0003677">
    <property type="term" value="F:DNA binding"/>
    <property type="evidence" value="ECO:0007669"/>
    <property type="project" value="UniProtKB-KW"/>
</dbReference>
<dbReference type="EMBL" id="FNSV01000005">
    <property type="protein sequence ID" value="SEC89630.1"/>
    <property type="molecule type" value="Genomic_DNA"/>
</dbReference>
<evidence type="ECO:0000313" key="5">
    <source>
        <dbReference type="EMBL" id="SEC89630.1"/>
    </source>
</evidence>
<dbReference type="Pfam" id="PF07729">
    <property type="entry name" value="FCD"/>
    <property type="match status" value="1"/>
</dbReference>
<dbReference type="InterPro" id="IPR011711">
    <property type="entry name" value="GntR_C"/>
</dbReference>
<keyword evidence="3" id="KW-0804">Transcription</keyword>
<dbReference type="Proteomes" id="UP000183561">
    <property type="component" value="Unassembled WGS sequence"/>
</dbReference>
<evidence type="ECO:0000313" key="6">
    <source>
        <dbReference type="Proteomes" id="UP000183561"/>
    </source>
</evidence>
<dbReference type="SUPFAM" id="SSF46785">
    <property type="entry name" value="Winged helix' DNA-binding domain"/>
    <property type="match status" value="1"/>
</dbReference>
<dbReference type="GO" id="GO:0003700">
    <property type="term" value="F:DNA-binding transcription factor activity"/>
    <property type="evidence" value="ECO:0007669"/>
    <property type="project" value="InterPro"/>
</dbReference>
<dbReference type="SMART" id="SM00895">
    <property type="entry name" value="FCD"/>
    <property type="match status" value="1"/>
</dbReference>
<dbReference type="Pfam" id="PF00392">
    <property type="entry name" value="GntR"/>
    <property type="match status" value="1"/>
</dbReference>
<accession>A0A1H4W962</accession>
<dbReference type="Gene3D" id="1.20.120.530">
    <property type="entry name" value="GntR ligand-binding domain-like"/>
    <property type="match status" value="1"/>
</dbReference>
<dbReference type="SUPFAM" id="SSF48008">
    <property type="entry name" value="GntR ligand-binding domain-like"/>
    <property type="match status" value="1"/>
</dbReference>